<name>A0A0D2BEQ5_9EURO</name>
<dbReference type="Gene3D" id="3.30.9.10">
    <property type="entry name" value="D-Amino Acid Oxidase, subunit A, domain 2"/>
    <property type="match status" value="1"/>
</dbReference>
<dbReference type="PANTHER" id="PTHR10961:SF15">
    <property type="entry name" value="FAD DEPENDENT OXIDOREDUCTASE DOMAIN-CONTAINING PROTEIN"/>
    <property type="match status" value="1"/>
</dbReference>
<protein>
    <recommendedName>
        <fullName evidence="6">FAD dependent oxidoreductase domain-containing protein</fullName>
    </recommendedName>
</protein>
<keyword evidence="3" id="KW-0285">Flavoprotein</keyword>
<organism evidence="7 8">
    <name type="scientific">Exophiala xenobiotica</name>
    <dbReference type="NCBI Taxonomy" id="348802"/>
    <lineage>
        <taxon>Eukaryota</taxon>
        <taxon>Fungi</taxon>
        <taxon>Dikarya</taxon>
        <taxon>Ascomycota</taxon>
        <taxon>Pezizomycotina</taxon>
        <taxon>Eurotiomycetes</taxon>
        <taxon>Chaetothyriomycetidae</taxon>
        <taxon>Chaetothyriales</taxon>
        <taxon>Herpotrichiellaceae</taxon>
        <taxon>Exophiala</taxon>
    </lineage>
</organism>
<gene>
    <name evidence="7" type="ORF">PV05_09489</name>
</gene>
<dbReference type="HOGENOM" id="CLU_007884_0_0_1"/>
<dbReference type="SUPFAM" id="SSF51905">
    <property type="entry name" value="FAD/NAD(P)-binding domain"/>
    <property type="match status" value="1"/>
</dbReference>
<evidence type="ECO:0000259" key="6">
    <source>
        <dbReference type="Pfam" id="PF01266"/>
    </source>
</evidence>
<evidence type="ECO:0000256" key="4">
    <source>
        <dbReference type="ARBA" id="ARBA00022827"/>
    </source>
</evidence>
<accession>A0A0D2BEQ5</accession>
<dbReference type="Pfam" id="PF01266">
    <property type="entry name" value="DAO"/>
    <property type="match status" value="1"/>
</dbReference>
<dbReference type="RefSeq" id="XP_013311285.1">
    <property type="nucleotide sequence ID" value="XM_013455831.1"/>
</dbReference>
<evidence type="ECO:0000313" key="7">
    <source>
        <dbReference type="EMBL" id="KIW50701.1"/>
    </source>
</evidence>
<dbReference type="EMBL" id="KN847322">
    <property type="protein sequence ID" value="KIW50701.1"/>
    <property type="molecule type" value="Genomic_DNA"/>
</dbReference>
<keyword evidence="8" id="KW-1185">Reference proteome</keyword>
<evidence type="ECO:0000256" key="1">
    <source>
        <dbReference type="ARBA" id="ARBA00001974"/>
    </source>
</evidence>
<evidence type="ECO:0000256" key="2">
    <source>
        <dbReference type="ARBA" id="ARBA00010989"/>
    </source>
</evidence>
<dbReference type="GeneID" id="25331397"/>
<dbReference type="GO" id="GO:0008115">
    <property type="term" value="F:sarcosine oxidase activity"/>
    <property type="evidence" value="ECO:0007669"/>
    <property type="project" value="TreeGrafter"/>
</dbReference>
<dbReference type="GO" id="GO:0050660">
    <property type="term" value="F:flavin adenine dinucleotide binding"/>
    <property type="evidence" value="ECO:0007669"/>
    <property type="project" value="InterPro"/>
</dbReference>
<proteinExistence type="inferred from homology"/>
<evidence type="ECO:0000256" key="3">
    <source>
        <dbReference type="ARBA" id="ARBA00022630"/>
    </source>
</evidence>
<dbReference type="InterPro" id="IPR036188">
    <property type="entry name" value="FAD/NAD-bd_sf"/>
</dbReference>
<dbReference type="PANTHER" id="PTHR10961">
    <property type="entry name" value="PEROXISOMAL SARCOSINE OXIDASE"/>
    <property type="match status" value="1"/>
</dbReference>
<evidence type="ECO:0000256" key="5">
    <source>
        <dbReference type="ARBA" id="ARBA00023002"/>
    </source>
</evidence>
<dbReference type="Proteomes" id="UP000054342">
    <property type="component" value="Unassembled WGS sequence"/>
</dbReference>
<sequence length="545" mass="60181">MSPDGVREGPPPLQDKSAAITIVGAGVFGLSTAIHLAQRGYTNITIFDKQPYHETQYSYFKGCDAASADMNKIFRSAYGSQTEYQSLSIEALDAWRRWNAEIASGDDLPPGMTQNDKVLINNGNLSMTDKSTLPPFEMATVRNMHEAGHPDTQLITYDQRHVQIAHKRSFDFAIDPFNRKQRGQNYLGVLDTMGGTILADKACSFALHKALRLGVGTVFGPESGTFASFIWAAKGTGTGTRRAHGDIVVGIRTLDGKSHHSTRTIMACGGWTPALLPSLDSVCETTAGTVVMLKLPADLAAARRYSADKFPSWTYKMRDGAEGGLYGFPATDEGYMKIGYRGTKYTNPQVQRDGCERSVPITRYNSRPRTERSAVTTNDQNIPPESAAVTITNNQDQMIPMQALRVINRFIADFLPELLPATNGGVEKADIDVMTRLCWYTDSWDNHFVIDHVPNHENVLVATAGSGHAFKFLPNIGSWIADILEGKGLERPLVRSWRWRTRWDITQDKVTNELMEGSAGRRALARTQMSSTKPRLGQVLQTAKL</sequence>
<dbReference type="InterPro" id="IPR045170">
    <property type="entry name" value="MTOX"/>
</dbReference>
<comment type="cofactor">
    <cofactor evidence="1">
        <name>FAD</name>
        <dbReference type="ChEBI" id="CHEBI:57692"/>
    </cofactor>
</comment>
<dbReference type="STRING" id="348802.A0A0D2BEQ5"/>
<comment type="similarity">
    <text evidence="2">Belongs to the MSOX/MTOX family.</text>
</comment>
<dbReference type="InterPro" id="IPR006076">
    <property type="entry name" value="FAD-dep_OxRdtase"/>
</dbReference>
<evidence type="ECO:0000313" key="8">
    <source>
        <dbReference type="Proteomes" id="UP000054342"/>
    </source>
</evidence>
<dbReference type="AlphaFoldDB" id="A0A0D2BEQ5"/>
<dbReference type="OrthoDB" id="2219495at2759"/>
<keyword evidence="5" id="KW-0560">Oxidoreductase</keyword>
<reference evidence="7 8" key="1">
    <citation type="submission" date="2015-01" db="EMBL/GenBank/DDBJ databases">
        <title>The Genome Sequence of Exophiala xenobiotica CBS118157.</title>
        <authorList>
            <consortium name="The Broad Institute Genomics Platform"/>
            <person name="Cuomo C."/>
            <person name="de Hoog S."/>
            <person name="Gorbushina A."/>
            <person name="Stielow B."/>
            <person name="Teixiera M."/>
            <person name="Abouelleil A."/>
            <person name="Chapman S.B."/>
            <person name="Priest M."/>
            <person name="Young S.K."/>
            <person name="Wortman J."/>
            <person name="Nusbaum C."/>
            <person name="Birren B."/>
        </authorList>
    </citation>
    <scope>NUCLEOTIDE SEQUENCE [LARGE SCALE GENOMIC DNA]</scope>
    <source>
        <strain evidence="7 8">CBS 118157</strain>
    </source>
</reference>
<dbReference type="Gene3D" id="3.50.50.60">
    <property type="entry name" value="FAD/NAD(P)-binding domain"/>
    <property type="match status" value="1"/>
</dbReference>
<feature type="domain" description="FAD dependent oxidoreductase" evidence="6">
    <location>
        <begin position="20"/>
        <end position="482"/>
    </location>
</feature>
<keyword evidence="4" id="KW-0274">FAD</keyword>